<keyword evidence="3" id="KW-1185">Reference proteome</keyword>
<dbReference type="Proteomes" id="UP000663292">
    <property type="component" value="Chromosome"/>
</dbReference>
<evidence type="ECO:0000313" key="2">
    <source>
        <dbReference type="EMBL" id="QSG13613.1"/>
    </source>
</evidence>
<dbReference type="AlphaFoldDB" id="A0A897NS13"/>
<protein>
    <submittedName>
        <fullName evidence="2">Hydrogenase maturation factor</fullName>
    </submittedName>
</protein>
<feature type="transmembrane region" description="Helical" evidence="1">
    <location>
        <begin position="71"/>
        <end position="90"/>
    </location>
</feature>
<gene>
    <name evidence="2" type="primary">hypE</name>
    <name evidence="2" type="ORF">HSEST_0050</name>
</gene>
<keyword evidence="1" id="KW-0812">Transmembrane</keyword>
<evidence type="ECO:0000313" key="3">
    <source>
        <dbReference type="Proteomes" id="UP000663292"/>
    </source>
</evidence>
<dbReference type="EMBL" id="CP064791">
    <property type="protein sequence ID" value="QSG13613.1"/>
    <property type="molecule type" value="Genomic_DNA"/>
</dbReference>
<sequence length="91" mass="8078">MKESVSIGTDSIALGAVVAFGLTTLLVSSAGGLAGGVAAAYAYGSISAGSAGVAMGGLAGFSTAAGGLGKLGLVGAGVVGGAMVVSGVGAM</sequence>
<reference evidence="2 3" key="1">
    <citation type="submission" date="2020-11" db="EMBL/GenBank/DDBJ databases">
        <title>Carbohydrate-dependent, anaerobic sulfur respiration: A novel catabolism in halophilic archaea.</title>
        <authorList>
            <person name="Sorokin D.Y."/>
            <person name="Messina E."/>
            <person name="Smedile F."/>
            <person name="La Cono V."/>
            <person name="Hallsworth J.E."/>
            <person name="Yakimov M.M."/>
        </authorList>
    </citation>
    <scope>NUCLEOTIDE SEQUENCE [LARGE SCALE GENOMIC DNA]</scope>
    <source>
        <strain evidence="2 3">HSR-Est</strain>
    </source>
</reference>
<feature type="transmembrane region" description="Helical" evidence="1">
    <location>
        <begin position="12"/>
        <end position="34"/>
    </location>
</feature>
<accession>A0A897NS13</accession>
<organism evidence="2 3">
    <name type="scientific">Halapricum desulfuricans</name>
    <dbReference type="NCBI Taxonomy" id="2841257"/>
    <lineage>
        <taxon>Archaea</taxon>
        <taxon>Methanobacteriati</taxon>
        <taxon>Methanobacteriota</taxon>
        <taxon>Stenosarchaea group</taxon>
        <taxon>Halobacteria</taxon>
        <taxon>Halobacteriales</taxon>
        <taxon>Haloarculaceae</taxon>
        <taxon>Halapricum</taxon>
    </lineage>
</organism>
<proteinExistence type="predicted"/>
<name>A0A897NS13_9EURY</name>
<keyword evidence="1" id="KW-1133">Transmembrane helix</keyword>
<evidence type="ECO:0000256" key="1">
    <source>
        <dbReference type="SAM" id="Phobius"/>
    </source>
</evidence>
<keyword evidence="1" id="KW-0472">Membrane</keyword>
<feature type="transmembrane region" description="Helical" evidence="1">
    <location>
        <begin position="40"/>
        <end position="59"/>
    </location>
</feature>